<evidence type="ECO:0000256" key="11">
    <source>
        <dbReference type="ARBA" id="ARBA00067136"/>
    </source>
</evidence>
<dbReference type="GO" id="GO:0000166">
    <property type="term" value="F:nucleotide binding"/>
    <property type="evidence" value="ECO:0007669"/>
    <property type="project" value="UniProtKB-KW"/>
</dbReference>
<evidence type="ECO:0000256" key="2">
    <source>
        <dbReference type="ARBA" id="ARBA00009881"/>
    </source>
</evidence>
<keyword evidence="6" id="KW-0547">Nucleotide-binding</keyword>
<keyword evidence="3" id="KW-0216">Detoxification</keyword>
<keyword evidence="4" id="KW-0285">Flavoprotein</keyword>
<comment type="similarity">
    <text evidence="2">Belongs to the nitronate monooxygenase family. NMO class I subfamily.</text>
</comment>
<gene>
    <name evidence="12" type="ORF">DWG20_15145</name>
</gene>
<dbReference type="EMBL" id="CP031337">
    <property type="protein sequence ID" value="AXK40649.1"/>
    <property type="molecule type" value="Genomic_DNA"/>
</dbReference>
<evidence type="ECO:0000313" key="12">
    <source>
        <dbReference type="EMBL" id="AXK40649.1"/>
    </source>
</evidence>
<evidence type="ECO:0000256" key="8">
    <source>
        <dbReference type="ARBA" id="ARBA00023033"/>
    </source>
</evidence>
<dbReference type="RefSeq" id="WP_115434576.1">
    <property type="nucleotide sequence ID" value="NZ_CP031337.1"/>
</dbReference>
<dbReference type="Proteomes" id="UP000254537">
    <property type="component" value="Chromosome"/>
</dbReference>
<dbReference type="KEGG" id="ccah:DWG20_15145"/>
<dbReference type="AlphaFoldDB" id="A0A345Y9P7"/>
<evidence type="ECO:0000313" key="13">
    <source>
        <dbReference type="Proteomes" id="UP000254537"/>
    </source>
</evidence>
<dbReference type="GO" id="GO:0018580">
    <property type="term" value="F:nitronate monooxygenase activity"/>
    <property type="evidence" value="ECO:0007669"/>
    <property type="project" value="InterPro"/>
</dbReference>
<evidence type="ECO:0000256" key="7">
    <source>
        <dbReference type="ARBA" id="ARBA00023002"/>
    </source>
</evidence>
<dbReference type="OrthoDB" id="9778912at2"/>
<dbReference type="PANTHER" id="PTHR42747:SF3">
    <property type="entry name" value="NITRONATE MONOOXYGENASE-RELATED"/>
    <property type="match status" value="1"/>
</dbReference>
<evidence type="ECO:0000256" key="4">
    <source>
        <dbReference type="ARBA" id="ARBA00022630"/>
    </source>
</evidence>
<organism evidence="12 13">
    <name type="scientific">Crenobacter cavernae</name>
    <dbReference type="NCBI Taxonomy" id="2290923"/>
    <lineage>
        <taxon>Bacteria</taxon>
        <taxon>Pseudomonadati</taxon>
        <taxon>Pseudomonadota</taxon>
        <taxon>Betaproteobacteria</taxon>
        <taxon>Neisseriales</taxon>
        <taxon>Neisseriaceae</taxon>
        <taxon>Crenobacter</taxon>
    </lineage>
</organism>
<evidence type="ECO:0000256" key="9">
    <source>
        <dbReference type="ARBA" id="ARBA00031155"/>
    </source>
</evidence>
<dbReference type="GO" id="GO:0009636">
    <property type="term" value="P:response to toxic substance"/>
    <property type="evidence" value="ECO:0007669"/>
    <property type="project" value="UniProtKB-KW"/>
</dbReference>
<dbReference type="FunFam" id="3.20.20.70:FF:000154">
    <property type="entry name" value="Probable nitronate monooxygenase"/>
    <property type="match status" value="1"/>
</dbReference>
<comment type="cofactor">
    <cofactor evidence="1">
        <name>FMN</name>
        <dbReference type="ChEBI" id="CHEBI:58210"/>
    </cofactor>
</comment>
<dbReference type="CDD" id="cd04730">
    <property type="entry name" value="NPD_like"/>
    <property type="match status" value="1"/>
</dbReference>
<protein>
    <recommendedName>
        <fullName evidence="11">Nitronate monooxygenase</fullName>
    </recommendedName>
    <alternativeName>
        <fullName evidence="9">Propionate 3-nitronate monooxygenase</fullName>
    </alternativeName>
</protein>
<evidence type="ECO:0000256" key="3">
    <source>
        <dbReference type="ARBA" id="ARBA00022575"/>
    </source>
</evidence>
<name>A0A345Y9P7_9NEIS</name>
<dbReference type="InterPro" id="IPR004136">
    <property type="entry name" value="NMO"/>
</dbReference>
<evidence type="ECO:0000256" key="5">
    <source>
        <dbReference type="ARBA" id="ARBA00022643"/>
    </source>
</evidence>
<dbReference type="Pfam" id="PF03060">
    <property type="entry name" value="NMO"/>
    <property type="match status" value="1"/>
</dbReference>
<keyword evidence="8 12" id="KW-0503">Monooxygenase</keyword>
<evidence type="ECO:0000256" key="10">
    <source>
        <dbReference type="ARBA" id="ARBA00049401"/>
    </source>
</evidence>
<proteinExistence type="inferred from homology"/>
<dbReference type="InterPro" id="IPR013785">
    <property type="entry name" value="Aldolase_TIM"/>
</dbReference>
<dbReference type="PANTHER" id="PTHR42747">
    <property type="entry name" value="NITRONATE MONOOXYGENASE-RELATED"/>
    <property type="match status" value="1"/>
</dbReference>
<dbReference type="Gene3D" id="3.20.20.70">
    <property type="entry name" value="Aldolase class I"/>
    <property type="match status" value="1"/>
</dbReference>
<dbReference type="SUPFAM" id="SSF51412">
    <property type="entry name" value="Inosine monophosphate dehydrogenase (IMPDH)"/>
    <property type="match status" value="1"/>
</dbReference>
<keyword evidence="7" id="KW-0560">Oxidoreductase</keyword>
<accession>A0A345Y9P7</accession>
<sequence length="355" mass="36060">MAFPSPLCPLLDIDFPLIQAPMAGGATTPALVAAVSQAGALGSLAAALLSPEAIGPQCAAIRALTVRPFAINLFVLDAPRVDEAAIALALEALAPFHAELGIAPPERPARWCQPFAEQLDALIAARPAVASFTFGALDKDQIERLHAAGITVVGTATHLAEGEAWVAAGADAVCAQGAEAGGHRGTFIGDERDALIGTLPLVSQLAASLPVPVIAAGGLMGGRDIAACLALGAAGAQLGTAFLRCPESGVSALWKTKLAEAGDTATRLTRAFSGRYARGLSNAYMERLAGLEARLPAYPLMNALTGPMRAAAAEQGRADLLSLWAGQGAAKSRALPAAELVATLKAETLKTGEAK</sequence>
<comment type="catalytic activity">
    <reaction evidence="10">
        <text>3 propionate 3-nitronate + 3 O2 + H2O = 3 3-oxopropanoate + 2 nitrate + nitrite + H2O2 + 3 H(+)</text>
        <dbReference type="Rhea" id="RHEA:57332"/>
        <dbReference type="ChEBI" id="CHEBI:15377"/>
        <dbReference type="ChEBI" id="CHEBI:15378"/>
        <dbReference type="ChEBI" id="CHEBI:15379"/>
        <dbReference type="ChEBI" id="CHEBI:16240"/>
        <dbReference type="ChEBI" id="CHEBI:16301"/>
        <dbReference type="ChEBI" id="CHEBI:17632"/>
        <dbReference type="ChEBI" id="CHEBI:33190"/>
        <dbReference type="ChEBI" id="CHEBI:136067"/>
    </reaction>
</comment>
<evidence type="ECO:0000256" key="1">
    <source>
        <dbReference type="ARBA" id="ARBA00001917"/>
    </source>
</evidence>
<evidence type="ECO:0000256" key="6">
    <source>
        <dbReference type="ARBA" id="ARBA00022741"/>
    </source>
</evidence>
<keyword evidence="5" id="KW-0288">FMN</keyword>
<reference evidence="12 13" key="1">
    <citation type="submission" date="2018-07" db="EMBL/GenBank/DDBJ databases">
        <title>Crenobacter cavernae sp. nov., isolated from a karst cave.</title>
        <authorList>
            <person name="Zhu H."/>
        </authorList>
    </citation>
    <scope>NUCLEOTIDE SEQUENCE [LARGE SCALE GENOMIC DNA]</scope>
    <source>
        <strain evidence="12 13">K1W11S-77</strain>
    </source>
</reference>